<dbReference type="GO" id="GO:0005524">
    <property type="term" value="F:ATP binding"/>
    <property type="evidence" value="ECO:0007669"/>
    <property type="project" value="InterPro"/>
</dbReference>
<dbReference type="SUPFAM" id="SSF56112">
    <property type="entry name" value="Protein kinase-like (PK-like)"/>
    <property type="match status" value="1"/>
</dbReference>
<feature type="signal peptide" evidence="2">
    <location>
        <begin position="1"/>
        <end position="38"/>
    </location>
</feature>
<dbReference type="Gene3D" id="2.10.220.10">
    <property type="entry name" value="Hormone Receptor, Insulin-like Growth Factor Receptor 1, Chain A, domain 2"/>
    <property type="match status" value="14"/>
</dbReference>
<dbReference type="eggNOG" id="KOG3525">
    <property type="taxonomic scope" value="Eukaryota"/>
</dbReference>
<dbReference type="InterPro" id="IPR000742">
    <property type="entry name" value="EGF"/>
</dbReference>
<reference evidence="4" key="1">
    <citation type="submission" date="2013-04" db="EMBL/GenBank/DDBJ databases">
        <title>The Genome Sequence of Fonticula alba ATCC 38817.</title>
        <authorList>
            <consortium name="The Broad Institute Genomics Platform"/>
            <person name="Russ C."/>
            <person name="Cuomo C."/>
            <person name="Burger G."/>
            <person name="Gray M.W."/>
            <person name="Holland P.W.H."/>
            <person name="King N."/>
            <person name="Lang F.B.F."/>
            <person name="Roger A.J."/>
            <person name="Ruiz-Trillo I."/>
            <person name="Brown M."/>
            <person name="Walker B."/>
            <person name="Young S."/>
            <person name="Zeng Q."/>
            <person name="Gargeya S."/>
            <person name="Fitzgerald M."/>
            <person name="Haas B."/>
            <person name="Abouelleil A."/>
            <person name="Allen A.W."/>
            <person name="Alvarado L."/>
            <person name="Arachchi H.M."/>
            <person name="Berlin A.M."/>
            <person name="Chapman S.B."/>
            <person name="Gainer-Dewar J."/>
            <person name="Goldberg J."/>
            <person name="Griggs A."/>
            <person name="Gujja S."/>
            <person name="Hansen M."/>
            <person name="Howarth C."/>
            <person name="Imamovic A."/>
            <person name="Ireland A."/>
            <person name="Larimer J."/>
            <person name="McCowan C."/>
            <person name="Murphy C."/>
            <person name="Pearson M."/>
            <person name="Poon T.W."/>
            <person name="Priest M."/>
            <person name="Roberts A."/>
            <person name="Saif S."/>
            <person name="Shea T."/>
            <person name="Sisk P."/>
            <person name="Sykes S."/>
            <person name="Wortman J."/>
            <person name="Nusbaum C."/>
            <person name="Birren B."/>
        </authorList>
    </citation>
    <scope>NUCLEOTIDE SEQUENCE [LARGE SCALE GENOMIC DNA]</scope>
    <source>
        <strain evidence="4">ATCC 38817</strain>
    </source>
</reference>
<dbReference type="SMART" id="SM00181">
    <property type="entry name" value="EGF"/>
    <property type="match status" value="15"/>
</dbReference>
<keyword evidence="4" id="KW-0418">Kinase</keyword>
<feature type="transmembrane region" description="Helical" evidence="1">
    <location>
        <begin position="2165"/>
        <end position="2186"/>
    </location>
</feature>
<dbReference type="RefSeq" id="XP_009497502.1">
    <property type="nucleotide sequence ID" value="XM_009499227.1"/>
</dbReference>
<dbReference type="PANTHER" id="PTHR15332:SF175">
    <property type="entry name" value="PROPROTEIN CONVERTASE SUBTILISIN_KEXIN TYPE 5-LIKE"/>
    <property type="match status" value="1"/>
</dbReference>
<evidence type="ECO:0000256" key="1">
    <source>
        <dbReference type="SAM" id="Phobius"/>
    </source>
</evidence>
<evidence type="ECO:0000259" key="3">
    <source>
        <dbReference type="PROSITE" id="PS50011"/>
    </source>
</evidence>
<dbReference type="CDD" id="cd00064">
    <property type="entry name" value="FU"/>
    <property type="match status" value="7"/>
</dbReference>
<evidence type="ECO:0000256" key="2">
    <source>
        <dbReference type="SAM" id="SignalP"/>
    </source>
</evidence>
<feature type="chain" id="PRO_5001566182" evidence="2">
    <location>
        <begin position="39"/>
        <end position="3462"/>
    </location>
</feature>
<dbReference type="PROSITE" id="PS50011">
    <property type="entry name" value="PROTEIN_KINASE_DOM"/>
    <property type="match status" value="1"/>
</dbReference>
<evidence type="ECO:0000313" key="5">
    <source>
        <dbReference type="Proteomes" id="UP000030693"/>
    </source>
</evidence>
<keyword evidence="1" id="KW-0472">Membrane</keyword>
<dbReference type="EMBL" id="KB932210">
    <property type="protein sequence ID" value="KCV68128.1"/>
    <property type="molecule type" value="Genomic_DNA"/>
</dbReference>
<dbReference type="eggNOG" id="KOG0193">
    <property type="taxonomic scope" value="Eukaryota"/>
</dbReference>
<feature type="domain" description="Protein kinase" evidence="3">
    <location>
        <begin position="1927"/>
        <end position="2196"/>
    </location>
</feature>
<keyword evidence="1" id="KW-0812">Transmembrane</keyword>
<dbReference type="SMART" id="SM00261">
    <property type="entry name" value="FU"/>
    <property type="match status" value="24"/>
</dbReference>
<organism evidence="4">
    <name type="scientific">Fonticula alba</name>
    <name type="common">Slime mold</name>
    <dbReference type="NCBI Taxonomy" id="691883"/>
    <lineage>
        <taxon>Eukaryota</taxon>
        <taxon>Rotosphaerida</taxon>
        <taxon>Fonticulaceae</taxon>
        <taxon>Fonticula</taxon>
    </lineage>
</organism>
<gene>
    <name evidence="4" type="ORF">H696_05386</name>
</gene>
<dbReference type="InterPro" id="IPR006212">
    <property type="entry name" value="Furin_repeat"/>
</dbReference>
<dbReference type="OrthoDB" id="10045365at2759"/>
<dbReference type="InterPro" id="IPR009030">
    <property type="entry name" value="Growth_fac_rcpt_cys_sf"/>
</dbReference>
<keyword evidence="5" id="KW-1185">Reference proteome</keyword>
<dbReference type="Pfam" id="PF00069">
    <property type="entry name" value="Pkinase"/>
    <property type="match status" value="1"/>
</dbReference>
<protein>
    <submittedName>
        <fullName evidence="4">TKL protein kinase</fullName>
    </submittedName>
</protein>
<name>A0A058Z2H1_FONAL</name>
<dbReference type="InterPro" id="IPR011009">
    <property type="entry name" value="Kinase-like_dom_sf"/>
</dbReference>
<feature type="transmembrane region" description="Helical" evidence="1">
    <location>
        <begin position="1860"/>
        <end position="1884"/>
    </location>
</feature>
<evidence type="ECO:0000313" key="4">
    <source>
        <dbReference type="EMBL" id="KCV68128.1"/>
    </source>
</evidence>
<proteinExistence type="predicted"/>
<accession>A0A058Z2H1</accession>
<dbReference type="SUPFAM" id="SSF57184">
    <property type="entry name" value="Growth factor receptor domain"/>
    <property type="match status" value="10"/>
</dbReference>
<dbReference type="GO" id="GO:0004672">
    <property type="term" value="F:protein kinase activity"/>
    <property type="evidence" value="ECO:0007669"/>
    <property type="project" value="InterPro"/>
</dbReference>
<keyword evidence="2" id="KW-0732">Signal</keyword>
<keyword evidence="1" id="KW-1133">Transmembrane helix</keyword>
<keyword evidence="4" id="KW-0808">Transferase</keyword>
<dbReference type="Gene3D" id="1.10.510.10">
    <property type="entry name" value="Transferase(Phosphotransferase) domain 1"/>
    <property type="match status" value="1"/>
</dbReference>
<dbReference type="GeneID" id="20530111"/>
<dbReference type="InterPro" id="IPR000719">
    <property type="entry name" value="Prot_kinase_dom"/>
</dbReference>
<sequence>MPWLVRRPAGPRPPSPARPVLALALALTLLLLLLPAHGSAPAGLFLLEAPRLLGKSPSGGQALLLPGEPMVHHSAPGDQVNIFKQGINLDLFSDARLGSVFFPDPDLILRFAGVPDSLTSEPMLVPMPGELPSLVWLSGSRVGVSTEDLVHTFDLPAGGPARLLAAVSRSASDTSILLGLGTGKTLVLRCYASAWSLIEIPTGANGGTAGLPGHLYVAASMSGWVWAPEGGPMRGFPVDDEPVLRVAATRFITDDPDSLDLVIVTDQRLRVLVGLKDNHQPARVLDAPLSAEQRDLSTELVPELAPGASPSGFLYLLSNGTTLWRVSALPDNALAWQRVSTPSGFFAAPSRVSLMSMDLGAAPAGPAERWVLVRDGRAFFTNEQFGCGVDASIVCDAAAHAWRCAPGRRLSPLRAAGELCAGCSDGFYPVPVGAERRICQPCPTAGCRSCGDDGVCRACDTGLLLLRDTATHGPGACVPSCPAGSLGLGEECVPDALPGARLHLHPLTLVQGARITSVGMTRAFLKDGQVFVSNASLRASRPGSVAIIINNERLAFLDTEQLATAPGQALTFRQPSRFPMLPEVEQILEMGPFITRLNVRLEYLLTGSMISRLELTCTLAGVGPDDGCPLEAIWIALPDGLWPGVEPAQRLSPSLVAYDHVLGSYEADGTMVQVVEPATMMSQRPVVAMHRDPVTGRPVEWLYRPGPAPHLAANPLALVKRLDPRCRYADSVHGAGVAAGGGGGGGGGGGAAGPVAPGTSWKSVALETGASASGAPRSQDIVTMGFDQIQDTYYWLAKHYAGGVDAQSRTRDIVGTGRVLHPLAGVTSRPDFLLLGLDLEGSPRPEYPSALAFVTSSHVGVALLHCPAHGAACALGPSHVLSLGSEGSFAWASRLSMAQVPGPERLPDGRPALGALLVVVRDTTSASRSFLVQVAPGECPPGTYGPECRPCHPACQACNGPDSLQCSSPRCDFFLAGRPDACLAGCPAGLQPASTGACVCHAGCVSCHGPTAGGPFVCAGCQPGMALDPGTRTRCLPCHASCAECGAPDDPGACWSCPPDAGTLLRPDGSCGPGCPAGAWPDVGARVCRPCPAGCAECLVPGACDACRPGFLLSASLRLCLPCEPQCATCAGGLDACLACAPGMHWADGAPPGGPGPGPTGACDVCPRVCATCDAEGRCLSCQPGRLLVPATGACLAECPVATAPDASGQVCGRCHASCSACLAPGDPAACSACPAPHVLHVSGECLDACPGGFRPEAGHCVPCSAGCALCTLAGACDLCDPGRYHAGGDVCAPCPSSCAACADGAACTACRPGLVFLDPEPGVPSLCGSTCAPGEYVGAARCAACDGSCELCAGGPNRCQVCAAGFRWGTAPGPGGTGTCVACEPGCASCTSTACLSCAPGFLLTAAGACVGACPAGSFSNGESCQPCDISCAACAGGMGNQCTDCAAGLELVEVTPGVGTCVSGCPEGQYRAGVECLPCDAACATCNGPTDKDCWRCASGVLQGGDCHCLSCAPGTPLMLDTSCVAACPGTHFAAGGALCLPCSPYCGRCSGPGRDQCTACPADRVLVPAGECLGACPAGQYARQQPGHDGPVCQPCSASCWQCSGPGPGQCTACMGDMLLQDGQCVAACAGGSFACGPAGRCLPCPAGCATCRHLASRPDGCVAQCTSCQGALLLSPVGGTCGEACPPGEFLPRGEAAQGGVCQPCAPACAGCHERADRCTKCAGPGHWLRSDTGACVEACPPAGLAMSPVEQVCLACGQDCERCAAGPATPGCTLAPDGRLECPTPAACHACVAGLFLLNGASCVADCPAGTFADRAALAPGCAACHPDCPAGTCTGPERVDCSGSAGGSPGRRGLALGLGLGLGLLLLLLLGLAIFLMLRLRRGPKPPAGGEPDENSTVLNTIVEISLPGAILVDVLLDFQPLDGPALGAGAQASVFAARPIGTGLAARLGCPDTVAIKQMRVDAAEPWQLAAFQNEIALMWLLREHPAIVRLYGYSDQPPAIIMHRYQTDLATLLHSDVPLDQATILDIAQQWASGLEAMHAHGIAHRDLKPANVFASLLDSGAWSVALGDLGTSQNLSTDRSSALVATAPELNAMTARYAAPEVLVAFQLHRPLDRELLLPADIYSAAVMLWECLAREVPWKVWQACVAVMRPAHRAAAFPTLGLVLLALVLALLHSGATSSEIIHYQIAPGGDLCPGLSNPSGAALHRFDPGRPTQLARAYPGQSVICTLEQQTPPATGNGRDFRTGARFLDHDQDQNLGLLSTCRETSSLATDELIAFQGVTPSPEGPCHVGFGNNRMAILSPSGSIYVWSGTSLRVFFPGGSPSLAFKDITPVQASILDVAVLPLDAQSPDGLVLLLSNGQVRIYPKATADALGGSASFQLTLPSGMGPDFCLIAPMRSEFPQASQTRPPWIHVVHTVEGQLFQLSLDFTHPQAVALSEVALPPNAEQATSLRPFQLLDSQGQAIWGLANRKLYLPSSIFSLNNSDQSIRCDDATSEAKHDDGYTCQDSRERALFARDQALCSACALGRRFTDSRHACSACPDHCDVCSDTTCLVCESGLHLVVHPSTGDTTCEEECANIDLAVDDLPPDGRCLPAVPDSSPETGDDPLFPTLATTSMGLQFPNGLSVVFRSRLFPDNNQCHLRRDTSTPGDLLGITQQSNLLISIVPGPNGPTSLTTTQLPCLPILQFTIIDAVELGIAGGPALVLMCMANGSTLSMRFACSGTSAGASVCPVATPVPFNLSISNCRSLRRLAADLATVLTDDGTVYFLSLPGPNSSLEVRPAAGLPGMHGHPTWLPGVPESNTPGHTPWLLFGQDDQAPHPAGTLAGHAHPLDLLLAGDSRLQVGMGQRALARPADTLANFEALTLGPAPGEVFLSGLRLADGQVVWQAAHLPAGSHWHGRSTGIPSNLEALGTLPGSSTSVPSHRVLPVDLPAPAEPPSLGYRVPGLLVLRTAGHVGLSALLCHPSTGACWLQAARFLPAPESLLDGLSVAVFAAHASGIAGAGMLATPPDPGILVVHVLLASPDEQSQPVMLSMALDLCLEGTHGPACAACHPACASCTGPGLGDCTSCTFRLAGTANDGQSCLASCTGASVTGFHRGTCACHDDCDGCEVQHLGPSTDPLPTVVCTACHGAKVPSVPPAIGASGCLDCHTTCAKCSVPGEALACTECFPGQGLLHQNECRATCPPGFRPDAASAACIACQPRCLACGQDDTCTDCVAGYFPQGPACQPCASSCAACADGAACTACQPGLVFLDPDPGVPSLCGSTCAPGEYVGAGRCAACDGSCELCAGGPDQCRVCAEGFRWAGPAPGPGGTGTCVACEPGCASCTGTACLSCAPGLLLTAAGACVSACPAGSFSNGESCQPCDISCAACAGGMGNQCTDCLGFDEIRACVAAGTRPGDGQPAPGPAAMADLLTMAWDPAPGSRPLAASFRQAVASAAVFSAAARR</sequence>
<dbReference type="PANTHER" id="PTHR15332">
    <property type="entry name" value="PROPROTEIN CONVERTASE SUBTILISIN_KEXIN TYPE 5-LIKE"/>
    <property type="match status" value="1"/>
</dbReference>
<dbReference type="Proteomes" id="UP000030693">
    <property type="component" value="Unassembled WGS sequence"/>
</dbReference>
<dbReference type="SMART" id="SM00220">
    <property type="entry name" value="S_TKc"/>
    <property type="match status" value="1"/>
</dbReference>